<dbReference type="EMBL" id="AP026708">
    <property type="protein sequence ID" value="BDQ35415.1"/>
    <property type="molecule type" value="Genomic_DNA"/>
</dbReference>
<protein>
    <recommendedName>
        <fullName evidence="1">Flagellar protein FlgJ N-terminal domain-containing protein</fullName>
    </recommendedName>
</protein>
<dbReference type="RefSeq" id="WP_264982305.1">
    <property type="nucleotide sequence ID" value="NZ_AP026708.1"/>
</dbReference>
<dbReference type="InterPro" id="IPR019301">
    <property type="entry name" value="Flagellar_prot_FlgJ_N"/>
</dbReference>
<dbReference type="Pfam" id="PF10135">
    <property type="entry name" value="Rod-binding"/>
    <property type="match status" value="1"/>
</dbReference>
<accession>A0ABM8AV88</accession>
<feature type="domain" description="Flagellar protein FlgJ N-terminal" evidence="1">
    <location>
        <begin position="61"/>
        <end position="108"/>
    </location>
</feature>
<evidence type="ECO:0000259" key="1">
    <source>
        <dbReference type="Pfam" id="PF10135"/>
    </source>
</evidence>
<reference evidence="2" key="1">
    <citation type="submission" date="2022-08" db="EMBL/GenBank/DDBJ databases">
        <title>Genome Sequence of the sulphate-reducing bacterium, Pseudodesulfovibrio portus JCM14722.</title>
        <authorList>
            <person name="Kondo R."/>
            <person name="Kataoka T."/>
        </authorList>
    </citation>
    <scope>NUCLEOTIDE SEQUENCE</scope>
    <source>
        <strain evidence="2">JCM 14722</strain>
    </source>
</reference>
<proteinExistence type="predicted"/>
<name>A0ABM8AV88_9BACT</name>
<evidence type="ECO:0000313" key="2">
    <source>
        <dbReference type="EMBL" id="BDQ35415.1"/>
    </source>
</evidence>
<keyword evidence="3" id="KW-1185">Reference proteome</keyword>
<organism evidence="2 3">
    <name type="scientific">Pseudodesulfovibrio portus</name>
    <dbReference type="NCBI Taxonomy" id="231439"/>
    <lineage>
        <taxon>Bacteria</taxon>
        <taxon>Pseudomonadati</taxon>
        <taxon>Thermodesulfobacteriota</taxon>
        <taxon>Desulfovibrionia</taxon>
        <taxon>Desulfovibrionales</taxon>
        <taxon>Desulfovibrionaceae</taxon>
    </lineage>
</organism>
<evidence type="ECO:0000313" key="3">
    <source>
        <dbReference type="Proteomes" id="UP001061361"/>
    </source>
</evidence>
<sequence>MIESTVDPRLAAQQADTSDLVRFKQKMDGLKDRLTTGETKEAQLKEACQNFEAVFISKLWQQMKQSVPKEGYLHSKQEDSYMAMFDRDFAEKMAKAGGIGLADMIYAQLSEKLKEVSKTTLSGGVDIRPLAAQPIPLDRGGAPLVKESKGMTLEDWGGEASMDVSSSSRIAPAVRDVAAASTGSKAAPRRMTDLEVRARLDSLVRRIEAEHLGSTVAEADLATEGDG</sequence>
<dbReference type="PRINTS" id="PR01002">
    <property type="entry name" value="FLGFLGJ"/>
</dbReference>
<gene>
    <name evidence="2" type="ORF">JCM14722_29570</name>
</gene>
<dbReference type="Proteomes" id="UP001061361">
    <property type="component" value="Chromosome"/>
</dbReference>